<evidence type="ECO:0000256" key="1">
    <source>
        <dbReference type="SAM" id="MobiDB-lite"/>
    </source>
</evidence>
<evidence type="ECO:0000313" key="2">
    <source>
        <dbReference type="EMBL" id="KAF0725303.1"/>
    </source>
</evidence>
<feature type="region of interest" description="Disordered" evidence="1">
    <location>
        <begin position="226"/>
        <end position="305"/>
    </location>
</feature>
<keyword evidence="3" id="KW-1185">Reference proteome</keyword>
<feature type="compositionally biased region" description="Low complexity" evidence="1">
    <location>
        <begin position="227"/>
        <end position="242"/>
    </location>
</feature>
<gene>
    <name evidence="2" type="ORF">Ae201684_016200</name>
</gene>
<dbReference type="EMBL" id="VJMJ01000244">
    <property type="protein sequence ID" value="KAF0725303.1"/>
    <property type="molecule type" value="Genomic_DNA"/>
</dbReference>
<feature type="region of interest" description="Disordered" evidence="1">
    <location>
        <begin position="1"/>
        <end position="196"/>
    </location>
</feature>
<proteinExistence type="predicted"/>
<feature type="compositionally biased region" description="Pro residues" evidence="1">
    <location>
        <begin position="107"/>
        <end position="123"/>
    </location>
</feature>
<accession>A0A6G0WFP8</accession>
<name>A0A6G0WFP8_9STRA</name>
<organism evidence="2 3">
    <name type="scientific">Aphanomyces euteiches</name>
    <dbReference type="NCBI Taxonomy" id="100861"/>
    <lineage>
        <taxon>Eukaryota</taxon>
        <taxon>Sar</taxon>
        <taxon>Stramenopiles</taxon>
        <taxon>Oomycota</taxon>
        <taxon>Saprolegniomycetes</taxon>
        <taxon>Saprolegniales</taxon>
        <taxon>Verrucalvaceae</taxon>
        <taxon>Aphanomyces</taxon>
    </lineage>
</organism>
<dbReference type="VEuPathDB" id="FungiDB:AeMF1_005212"/>
<comment type="caution">
    <text evidence="2">The sequence shown here is derived from an EMBL/GenBank/DDBJ whole genome shotgun (WGS) entry which is preliminary data.</text>
</comment>
<dbReference type="Proteomes" id="UP000481153">
    <property type="component" value="Unassembled WGS sequence"/>
</dbReference>
<feature type="compositionally biased region" description="Polar residues" evidence="1">
    <location>
        <begin position="60"/>
        <end position="76"/>
    </location>
</feature>
<feature type="compositionally biased region" description="Low complexity" evidence="1">
    <location>
        <begin position="293"/>
        <end position="304"/>
    </location>
</feature>
<reference evidence="2 3" key="1">
    <citation type="submission" date="2019-07" db="EMBL/GenBank/DDBJ databases">
        <title>Genomics analysis of Aphanomyces spp. identifies a new class of oomycete effector associated with host adaptation.</title>
        <authorList>
            <person name="Gaulin E."/>
        </authorList>
    </citation>
    <scope>NUCLEOTIDE SEQUENCE [LARGE SCALE GENOMIC DNA]</scope>
    <source>
        <strain evidence="2 3">ATCC 201684</strain>
    </source>
</reference>
<sequence>MDRMNKAKAYPMPVSMQSRYEKHDFQTEQHPSSPRSAPTQAPATTNTQTVPSTPAPKLTAHSTFSALRKNTPSDPSKSLALGKETGVGFRPSSPVTADDKDISFDPSTPPRPKAGPSSQPPPGLLSHFKSKKTSSAQKALNFANKSPIAQPLFREENITTDNPLDESSFGAKPSTINSPPLAPMASLDSPRREAPLSHFKAKLQLNDTDKPATEVLNRRAFNALMEAPSIPSTSSSSGTAAPSAPPSHFKPRPQETEPSSAQKPRPPANLLRKSETMSPLSDAMLPPPRSDPSPRASSPSAPAPEAFPLHLQATLRQYLDEAMYTSKFSLAGARVVFADIPTHLPLARQKAIYWLAKANVEEEHKAWQSAEQVYKDGLAILAHPLERLIIEAAQLEFQSRLQLTRQPMSLQPINIVVPNQKTQLTPEKQREFCSHLLDGTQEDSFIMENPRAMIP</sequence>
<evidence type="ECO:0000313" key="3">
    <source>
        <dbReference type="Proteomes" id="UP000481153"/>
    </source>
</evidence>
<feature type="compositionally biased region" description="Low complexity" evidence="1">
    <location>
        <begin position="37"/>
        <end position="49"/>
    </location>
</feature>
<protein>
    <submittedName>
        <fullName evidence="2">Uncharacterized protein</fullName>
    </submittedName>
</protein>
<dbReference type="AlphaFoldDB" id="A0A6G0WFP8"/>